<gene>
    <name evidence="1" type="ORF">MRATA1EN22A_LOCUS22278</name>
</gene>
<accession>A0ACB1MMB1</accession>
<sequence>MCGTVGHLASVGAGSQETSFWEKQTQEQVVSGTVGGSGEGIPGGALNARTENPPEKAAKSQCPTREALKARWPVALMPCLALGGTVGLTQLGLSLRLGHHARQKGLMKSSTSFQNYLLQADLRYEQDACSAAGEAQRGACPRSQRFSSNLPGEGPGVRISVSQVMLRCVQKASHPLTRGLLEGEEPTASTTVLPGDQKSEC</sequence>
<dbReference type="EMBL" id="OZ243562">
    <property type="protein sequence ID" value="CAN0500778.1"/>
    <property type="molecule type" value="Genomic_DNA"/>
</dbReference>
<organism evidence="1 2">
    <name type="scientific">Rangifer tarandus platyrhynchus</name>
    <name type="common">Svalbard reindeer</name>
    <dbReference type="NCBI Taxonomy" id="3082113"/>
    <lineage>
        <taxon>Eukaryota</taxon>
        <taxon>Metazoa</taxon>
        <taxon>Chordata</taxon>
        <taxon>Craniata</taxon>
        <taxon>Vertebrata</taxon>
        <taxon>Euteleostomi</taxon>
        <taxon>Mammalia</taxon>
        <taxon>Eutheria</taxon>
        <taxon>Laurasiatheria</taxon>
        <taxon>Artiodactyla</taxon>
        <taxon>Ruminantia</taxon>
        <taxon>Pecora</taxon>
        <taxon>Cervidae</taxon>
        <taxon>Odocoileinae</taxon>
        <taxon>Rangifer</taxon>
    </lineage>
</organism>
<name>A0ACB1MMB1_RANTA</name>
<evidence type="ECO:0000313" key="1">
    <source>
        <dbReference type="EMBL" id="CAN0500778.1"/>
    </source>
</evidence>
<proteinExistence type="predicted"/>
<reference evidence="1" key="1">
    <citation type="submission" date="2025-03" db="EMBL/GenBank/DDBJ databases">
        <authorList>
            <consortium name="ELIXIR-Norway"/>
            <consortium name="Elixir Norway"/>
        </authorList>
    </citation>
    <scope>NUCLEOTIDE SEQUENCE</scope>
</reference>
<protein>
    <submittedName>
        <fullName evidence="1">Uncharacterized protein</fullName>
    </submittedName>
</protein>
<evidence type="ECO:0000313" key="2">
    <source>
        <dbReference type="Proteomes" id="UP001162501"/>
    </source>
</evidence>
<dbReference type="Proteomes" id="UP001162501">
    <property type="component" value="Chromosome 34"/>
</dbReference>